<dbReference type="CDD" id="cd16913">
    <property type="entry name" value="YkuD_like"/>
    <property type="match status" value="1"/>
</dbReference>
<dbReference type="PROSITE" id="PS52029">
    <property type="entry name" value="LD_TPASE"/>
    <property type="match status" value="1"/>
</dbReference>
<dbReference type="GO" id="GO:0071972">
    <property type="term" value="F:peptidoglycan L,D-transpeptidase activity"/>
    <property type="evidence" value="ECO:0007669"/>
    <property type="project" value="TreeGrafter"/>
</dbReference>
<feature type="active site" description="Proton donor/acceptor" evidence="7">
    <location>
        <position position="165"/>
    </location>
</feature>
<dbReference type="PANTHER" id="PTHR30582">
    <property type="entry name" value="L,D-TRANSPEPTIDASE"/>
    <property type="match status" value="1"/>
</dbReference>
<comment type="similarity">
    <text evidence="2">Belongs to the YkuD family.</text>
</comment>
<evidence type="ECO:0000256" key="8">
    <source>
        <dbReference type="SAM" id="SignalP"/>
    </source>
</evidence>
<dbReference type="Gene3D" id="2.40.440.10">
    <property type="entry name" value="L,D-transpeptidase catalytic domain-like"/>
    <property type="match status" value="1"/>
</dbReference>
<evidence type="ECO:0000256" key="5">
    <source>
        <dbReference type="ARBA" id="ARBA00022984"/>
    </source>
</evidence>
<sequence length="203" mass="22086">MTPRLIVALLAPLSFSACSLDSASQGSGYLSHYEKRQVQRASTDPGAALPDDVSYWAGDGVKGSPQITIDLSQQKAFFYKDSTLVGVSRISTGKEGHDTPAGTYKITQKNKNHRSNLYGIIEDKTTGQVVNDDADSRVDKVPPGCKFVGAPMWNFMRFNGGVGMHTGYLPGYNASHGCVRMPDHMAKKFFEHSKVGTPVIVER</sequence>
<dbReference type="Pfam" id="PF03734">
    <property type="entry name" value="YkuD"/>
    <property type="match status" value="1"/>
</dbReference>
<dbReference type="EMBL" id="JAENII010000005">
    <property type="protein sequence ID" value="MBK1827123.1"/>
    <property type="molecule type" value="Genomic_DNA"/>
</dbReference>
<protein>
    <submittedName>
        <fullName evidence="10">L,D-transpeptidase family protein</fullName>
    </submittedName>
</protein>
<feature type="active site" description="Nucleophile" evidence="7">
    <location>
        <position position="178"/>
    </location>
</feature>
<organism evidence="10 11">
    <name type="scientific">Haloferula rosea</name>
    <dbReference type="NCBI Taxonomy" id="490093"/>
    <lineage>
        <taxon>Bacteria</taxon>
        <taxon>Pseudomonadati</taxon>
        <taxon>Verrucomicrobiota</taxon>
        <taxon>Verrucomicrobiia</taxon>
        <taxon>Verrucomicrobiales</taxon>
        <taxon>Verrucomicrobiaceae</taxon>
        <taxon>Haloferula</taxon>
    </lineage>
</organism>
<feature type="signal peptide" evidence="8">
    <location>
        <begin position="1"/>
        <end position="19"/>
    </location>
</feature>
<evidence type="ECO:0000256" key="7">
    <source>
        <dbReference type="PROSITE-ProRule" id="PRU01373"/>
    </source>
</evidence>
<evidence type="ECO:0000256" key="1">
    <source>
        <dbReference type="ARBA" id="ARBA00004752"/>
    </source>
</evidence>
<dbReference type="GO" id="GO:0071555">
    <property type="term" value="P:cell wall organization"/>
    <property type="evidence" value="ECO:0007669"/>
    <property type="project" value="UniProtKB-UniRule"/>
</dbReference>
<evidence type="ECO:0000313" key="10">
    <source>
        <dbReference type="EMBL" id="MBK1827123.1"/>
    </source>
</evidence>
<keyword evidence="3" id="KW-0808">Transferase</keyword>
<dbReference type="SUPFAM" id="SSF141523">
    <property type="entry name" value="L,D-transpeptidase catalytic domain-like"/>
    <property type="match status" value="1"/>
</dbReference>
<keyword evidence="5 7" id="KW-0573">Peptidoglycan synthesis</keyword>
<dbReference type="RefSeq" id="WP_200278569.1">
    <property type="nucleotide sequence ID" value="NZ_JAENII010000005.1"/>
</dbReference>
<dbReference type="Proteomes" id="UP000658278">
    <property type="component" value="Unassembled WGS sequence"/>
</dbReference>
<keyword evidence="6 7" id="KW-0961">Cell wall biogenesis/degradation</keyword>
<dbReference type="AlphaFoldDB" id="A0A934RAN2"/>
<evidence type="ECO:0000313" key="11">
    <source>
        <dbReference type="Proteomes" id="UP000658278"/>
    </source>
</evidence>
<evidence type="ECO:0000256" key="6">
    <source>
        <dbReference type="ARBA" id="ARBA00023316"/>
    </source>
</evidence>
<feature type="domain" description="L,D-TPase catalytic" evidence="9">
    <location>
        <begin position="65"/>
        <end position="202"/>
    </location>
</feature>
<dbReference type="InterPro" id="IPR050979">
    <property type="entry name" value="LD-transpeptidase"/>
</dbReference>
<dbReference type="GO" id="GO:0016740">
    <property type="term" value="F:transferase activity"/>
    <property type="evidence" value="ECO:0007669"/>
    <property type="project" value="UniProtKB-KW"/>
</dbReference>
<dbReference type="GO" id="GO:0008360">
    <property type="term" value="P:regulation of cell shape"/>
    <property type="evidence" value="ECO:0007669"/>
    <property type="project" value="UniProtKB-UniRule"/>
</dbReference>
<dbReference type="GO" id="GO:0018104">
    <property type="term" value="P:peptidoglycan-protein cross-linking"/>
    <property type="evidence" value="ECO:0007669"/>
    <property type="project" value="TreeGrafter"/>
</dbReference>
<evidence type="ECO:0000256" key="3">
    <source>
        <dbReference type="ARBA" id="ARBA00022679"/>
    </source>
</evidence>
<name>A0A934RAN2_9BACT</name>
<evidence type="ECO:0000256" key="2">
    <source>
        <dbReference type="ARBA" id="ARBA00005992"/>
    </source>
</evidence>
<reference evidence="10" key="1">
    <citation type="submission" date="2021-01" db="EMBL/GenBank/DDBJ databases">
        <title>Modified the classification status of verrucomicrobia.</title>
        <authorList>
            <person name="Feng X."/>
        </authorList>
    </citation>
    <scope>NUCLEOTIDE SEQUENCE</scope>
    <source>
        <strain evidence="10">KCTC 22201</strain>
    </source>
</reference>
<evidence type="ECO:0000259" key="9">
    <source>
        <dbReference type="PROSITE" id="PS52029"/>
    </source>
</evidence>
<keyword evidence="4 7" id="KW-0133">Cell shape</keyword>
<dbReference type="PANTHER" id="PTHR30582:SF2">
    <property type="entry name" value="L,D-TRANSPEPTIDASE YCIB-RELATED"/>
    <property type="match status" value="1"/>
</dbReference>
<proteinExistence type="inferred from homology"/>
<evidence type="ECO:0000256" key="4">
    <source>
        <dbReference type="ARBA" id="ARBA00022960"/>
    </source>
</evidence>
<comment type="pathway">
    <text evidence="1 7">Cell wall biogenesis; peptidoglycan biosynthesis.</text>
</comment>
<accession>A0A934RAN2</accession>
<feature type="chain" id="PRO_5037714985" evidence="8">
    <location>
        <begin position="20"/>
        <end position="203"/>
    </location>
</feature>
<comment type="caution">
    <text evidence="10">The sequence shown here is derived from an EMBL/GenBank/DDBJ whole genome shotgun (WGS) entry which is preliminary data.</text>
</comment>
<dbReference type="PROSITE" id="PS51257">
    <property type="entry name" value="PROKAR_LIPOPROTEIN"/>
    <property type="match status" value="1"/>
</dbReference>
<dbReference type="InterPro" id="IPR005490">
    <property type="entry name" value="LD_TPept_cat_dom"/>
</dbReference>
<keyword evidence="11" id="KW-1185">Reference proteome</keyword>
<keyword evidence="8" id="KW-0732">Signal</keyword>
<dbReference type="InterPro" id="IPR038063">
    <property type="entry name" value="Transpep_catalytic_dom"/>
</dbReference>
<gene>
    <name evidence="10" type="ORF">JIN81_08830</name>
</gene>
<dbReference type="GO" id="GO:0005576">
    <property type="term" value="C:extracellular region"/>
    <property type="evidence" value="ECO:0007669"/>
    <property type="project" value="TreeGrafter"/>
</dbReference>